<dbReference type="PATRIC" id="fig|1185652.3.peg.5836"/>
<evidence type="ECO:0000313" key="1">
    <source>
        <dbReference type="EMBL" id="AFL54142.1"/>
    </source>
</evidence>
<sequence>MRRCRSRRVSMAAKTERQHVKQTAIGQILGDDFLRQKGDV</sequence>
<gene>
    <name evidence="1" type="ORF">USDA257_c56280</name>
</gene>
<name>I3XE36_SINF2</name>
<dbReference type="HOGENOM" id="CLU_3296576_0_0_5"/>
<dbReference type="Proteomes" id="UP000006180">
    <property type="component" value="Chromosome"/>
</dbReference>
<accession>I3XE36</accession>
<dbReference type="EMBL" id="CP003563">
    <property type="protein sequence ID" value="AFL54142.1"/>
    <property type="molecule type" value="Genomic_DNA"/>
</dbReference>
<dbReference type="KEGG" id="sfd:USDA257_c56280"/>
<evidence type="ECO:0000313" key="2">
    <source>
        <dbReference type="Proteomes" id="UP000006180"/>
    </source>
</evidence>
<reference evidence="1 2" key="1">
    <citation type="journal article" date="2012" name="J. Bacteriol.">
        <title>Complete genome sequence of the broad-host-range strain Sinorhizobium fredii USDA257.</title>
        <authorList>
            <person name="Schuldes J."/>
            <person name="Rodriguez Orbegoso M."/>
            <person name="Schmeisser C."/>
            <person name="Krishnan H.B."/>
            <person name="Daniel R."/>
            <person name="Streit W.R."/>
        </authorList>
    </citation>
    <scope>NUCLEOTIDE SEQUENCE [LARGE SCALE GENOMIC DNA]</scope>
    <source>
        <strain evidence="1 2">USDA 257</strain>
    </source>
</reference>
<proteinExistence type="predicted"/>
<protein>
    <submittedName>
        <fullName evidence="1">Uncharacterized protein</fullName>
    </submittedName>
</protein>
<organism evidence="1 2">
    <name type="scientific">Sinorhizobium fredii (strain USDA 257)</name>
    <dbReference type="NCBI Taxonomy" id="1185652"/>
    <lineage>
        <taxon>Bacteria</taxon>
        <taxon>Pseudomonadati</taxon>
        <taxon>Pseudomonadota</taxon>
        <taxon>Alphaproteobacteria</taxon>
        <taxon>Hyphomicrobiales</taxon>
        <taxon>Rhizobiaceae</taxon>
        <taxon>Sinorhizobium/Ensifer group</taxon>
        <taxon>Sinorhizobium</taxon>
    </lineage>
</organism>
<dbReference type="AlphaFoldDB" id="I3XE36"/>